<evidence type="ECO:0000313" key="2">
    <source>
        <dbReference type="EMBL" id="KAD5508786.1"/>
    </source>
</evidence>
<evidence type="ECO:0000313" key="3">
    <source>
        <dbReference type="Proteomes" id="UP000326396"/>
    </source>
</evidence>
<evidence type="ECO:0000256" key="1">
    <source>
        <dbReference type="SAM" id="Phobius"/>
    </source>
</evidence>
<gene>
    <name evidence="2" type="ORF">E3N88_16489</name>
</gene>
<sequence>MCRFTPPHRPPLFPIPTVGLGVLHRRQQLRLQFRIVWQYVGTDQGFCEILVACHRRNVIDSSLVASILILMPLFANTLIIAGSASLSLTFPIEVDYRSLAVADGGERFSATMS</sequence>
<dbReference type="EMBL" id="SZYD01000008">
    <property type="protein sequence ID" value="KAD5508786.1"/>
    <property type="molecule type" value="Genomic_DNA"/>
</dbReference>
<reference evidence="2 3" key="1">
    <citation type="submission" date="2019-05" db="EMBL/GenBank/DDBJ databases">
        <title>Mikania micrantha, genome provides insights into the molecular mechanism of rapid growth.</title>
        <authorList>
            <person name="Liu B."/>
        </authorList>
    </citation>
    <scope>NUCLEOTIDE SEQUENCE [LARGE SCALE GENOMIC DNA]</scope>
    <source>
        <strain evidence="2">NLD-2019</strain>
        <tissue evidence="2">Leaf</tissue>
    </source>
</reference>
<name>A0A5N6NYK8_9ASTR</name>
<organism evidence="2 3">
    <name type="scientific">Mikania micrantha</name>
    <name type="common">bitter vine</name>
    <dbReference type="NCBI Taxonomy" id="192012"/>
    <lineage>
        <taxon>Eukaryota</taxon>
        <taxon>Viridiplantae</taxon>
        <taxon>Streptophyta</taxon>
        <taxon>Embryophyta</taxon>
        <taxon>Tracheophyta</taxon>
        <taxon>Spermatophyta</taxon>
        <taxon>Magnoliopsida</taxon>
        <taxon>eudicotyledons</taxon>
        <taxon>Gunneridae</taxon>
        <taxon>Pentapetalae</taxon>
        <taxon>asterids</taxon>
        <taxon>campanulids</taxon>
        <taxon>Asterales</taxon>
        <taxon>Asteraceae</taxon>
        <taxon>Asteroideae</taxon>
        <taxon>Heliantheae alliance</taxon>
        <taxon>Eupatorieae</taxon>
        <taxon>Mikania</taxon>
    </lineage>
</organism>
<comment type="caution">
    <text evidence="2">The sequence shown here is derived from an EMBL/GenBank/DDBJ whole genome shotgun (WGS) entry which is preliminary data.</text>
</comment>
<dbReference type="Proteomes" id="UP000326396">
    <property type="component" value="Linkage Group LG16"/>
</dbReference>
<keyword evidence="1" id="KW-0812">Transmembrane</keyword>
<dbReference type="AlphaFoldDB" id="A0A5N6NYK8"/>
<proteinExistence type="predicted"/>
<keyword evidence="1" id="KW-0472">Membrane</keyword>
<keyword evidence="3" id="KW-1185">Reference proteome</keyword>
<keyword evidence="1" id="KW-1133">Transmembrane helix</keyword>
<feature type="transmembrane region" description="Helical" evidence="1">
    <location>
        <begin position="63"/>
        <end position="86"/>
    </location>
</feature>
<protein>
    <submittedName>
        <fullName evidence="2">Uncharacterized protein</fullName>
    </submittedName>
</protein>
<accession>A0A5N6NYK8</accession>